<keyword evidence="2" id="KW-0472">Membrane</keyword>
<accession>A0A928ZRH6</accession>
<dbReference type="Proteomes" id="UP000615026">
    <property type="component" value="Unassembled WGS sequence"/>
</dbReference>
<dbReference type="Pfam" id="PF00085">
    <property type="entry name" value="Thioredoxin"/>
    <property type="match status" value="1"/>
</dbReference>
<keyword evidence="5" id="KW-1185">Reference proteome</keyword>
<dbReference type="InterPro" id="IPR036249">
    <property type="entry name" value="Thioredoxin-like_sf"/>
</dbReference>
<evidence type="ECO:0000313" key="5">
    <source>
        <dbReference type="Proteomes" id="UP000615026"/>
    </source>
</evidence>
<dbReference type="Gene3D" id="3.40.30.10">
    <property type="entry name" value="Glutaredoxin"/>
    <property type="match status" value="1"/>
</dbReference>
<protein>
    <submittedName>
        <fullName evidence="4">Thioredoxin family protein</fullName>
    </submittedName>
</protein>
<reference evidence="4" key="1">
    <citation type="submission" date="2020-10" db="EMBL/GenBank/DDBJ databases">
        <authorList>
            <person name="Castelo-Branco R."/>
            <person name="Eusebio N."/>
            <person name="Adriana R."/>
            <person name="Vieira A."/>
            <person name="Brugerolle De Fraissinette N."/>
            <person name="Rezende De Castro R."/>
            <person name="Schneider M.P."/>
            <person name="Vasconcelos V."/>
            <person name="Leao P.N."/>
        </authorList>
    </citation>
    <scope>NUCLEOTIDE SEQUENCE</scope>
    <source>
        <strain evidence="4">LEGE 11479</strain>
    </source>
</reference>
<dbReference type="InterPro" id="IPR044241">
    <property type="entry name" value="TxlA/HCF164"/>
</dbReference>
<dbReference type="CDD" id="cd02950">
    <property type="entry name" value="TxlA"/>
    <property type="match status" value="1"/>
</dbReference>
<feature type="transmembrane region" description="Helical" evidence="2">
    <location>
        <begin position="15"/>
        <end position="35"/>
    </location>
</feature>
<proteinExistence type="predicted"/>
<feature type="domain" description="Thioredoxin" evidence="3">
    <location>
        <begin position="33"/>
        <end position="152"/>
    </location>
</feature>
<dbReference type="PROSITE" id="PS00194">
    <property type="entry name" value="THIOREDOXIN_1"/>
    <property type="match status" value="1"/>
</dbReference>
<evidence type="ECO:0000259" key="3">
    <source>
        <dbReference type="PROSITE" id="PS51352"/>
    </source>
</evidence>
<dbReference type="PROSITE" id="PS51352">
    <property type="entry name" value="THIOREDOXIN_2"/>
    <property type="match status" value="1"/>
</dbReference>
<dbReference type="PANTHER" id="PTHR47353:SF1">
    <property type="entry name" value="THIOREDOXIN-LIKE PROTEIN HCF164, CHLOROPLASTIC"/>
    <property type="match status" value="1"/>
</dbReference>
<feature type="region of interest" description="Disordered" evidence="1">
    <location>
        <begin position="158"/>
        <end position="190"/>
    </location>
</feature>
<dbReference type="PANTHER" id="PTHR47353">
    <property type="entry name" value="THIOREDOXIN-LIKE PROTEIN HCF164, CHLOROPLASTIC"/>
    <property type="match status" value="1"/>
</dbReference>
<gene>
    <name evidence="4" type="ORF">IQ260_07875</name>
</gene>
<dbReference type="AlphaFoldDB" id="A0A928ZRH6"/>
<dbReference type="SUPFAM" id="SSF52833">
    <property type="entry name" value="Thioredoxin-like"/>
    <property type="match status" value="1"/>
</dbReference>
<organism evidence="4 5">
    <name type="scientific">Leptolyngbya cf. ectocarpi LEGE 11479</name>
    <dbReference type="NCBI Taxonomy" id="1828722"/>
    <lineage>
        <taxon>Bacteria</taxon>
        <taxon>Bacillati</taxon>
        <taxon>Cyanobacteriota</taxon>
        <taxon>Cyanophyceae</taxon>
        <taxon>Leptolyngbyales</taxon>
        <taxon>Leptolyngbyaceae</taxon>
        <taxon>Leptolyngbya group</taxon>
        <taxon>Leptolyngbya</taxon>
    </lineage>
</organism>
<sequence>MSVNSPESGGLVQRLRNFVVVAVAIVLSVAVVLGLQTRTPSASLSEMAEASVPLNQAITNGKPTLVEFYANWCTSCQAMAGDLQQLKNEYQQDVNFVMLNVDNTKWLPEMLHYRVDGIPHFVFLDGTGNDAGAAMGEIPRAVLAQNLTALTAGEDLPYAQAQGQTSEVETALEPAGSSDDPRSHGAQVVQ</sequence>
<name>A0A928ZRH6_LEPEC</name>
<keyword evidence="2" id="KW-0812">Transmembrane</keyword>
<evidence type="ECO:0000256" key="1">
    <source>
        <dbReference type="SAM" id="MobiDB-lite"/>
    </source>
</evidence>
<dbReference type="GO" id="GO:0016671">
    <property type="term" value="F:oxidoreductase activity, acting on a sulfur group of donors, disulfide as acceptor"/>
    <property type="evidence" value="ECO:0007669"/>
    <property type="project" value="TreeGrafter"/>
</dbReference>
<evidence type="ECO:0000256" key="2">
    <source>
        <dbReference type="SAM" id="Phobius"/>
    </source>
</evidence>
<keyword evidence="2" id="KW-1133">Transmembrane helix</keyword>
<dbReference type="RefSeq" id="WP_193992406.1">
    <property type="nucleotide sequence ID" value="NZ_JADEXP010000048.1"/>
</dbReference>
<dbReference type="InterPro" id="IPR013766">
    <property type="entry name" value="Thioredoxin_domain"/>
</dbReference>
<comment type="caution">
    <text evidence="4">The sequence shown here is derived from an EMBL/GenBank/DDBJ whole genome shotgun (WGS) entry which is preliminary data.</text>
</comment>
<dbReference type="InterPro" id="IPR017937">
    <property type="entry name" value="Thioredoxin_CS"/>
</dbReference>
<evidence type="ECO:0000313" key="4">
    <source>
        <dbReference type="EMBL" id="MBE9066568.1"/>
    </source>
</evidence>
<dbReference type="FunFam" id="3.40.30.10:FF:000423">
    <property type="entry name" value="Thiol:disulfide interchange protein"/>
    <property type="match status" value="1"/>
</dbReference>
<dbReference type="EMBL" id="JADEXP010000048">
    <property type="protein sequence ID" value="MBE9066568.1"/>
    <property type="molecule type" value="Genomic_DNA"/>
</dbReference>